<feature type="region of interest" description="Disordered" evidence="8">
    <location>
        <begin position="1402"/>
        <end position="1466"/>
    </location>
</feature>
<dbReference type="InterPro" id="IPR055419">
    <property type="entry name" value="Spectrin_PEPL/EVPL"/>
</dbReference>
<dbReference type="STRING" id="7868.ENSCMIP00000002146"/>
<dbReference type="GO" id="GO:0045296">
    <property type="term" value="F:cadherin binding"/>
    <property type="evidence" value="ECO:0007669"/>
    <property type="project" value="TreeGrafter"/>
</dbReference>
<dbReference type="GO" id="GO:0016020">
    <property type="term" value="C:membrane"/>
    <property type="evidence" value="ECO:0007669"/>
    <property type="project" value="TreeGrafter"/>
</dbReference>
<dbReference type="FunFam" id="3.30.160.780:FF:000001">
    <property type="entry name" value="Plectin a"/>
    <property type="match status" value="1"/>
</dbReference>
<feature type="compositionally biased region" description="Basic and acidic residues" evidence="8">
    <location>
        <begin position="1456"/>
        <end position="1466"/>
    </location>
</feature>
<dbReference type="GO" id="GO:0070161">
    <property type="term" value="C:anchoring junction"/>
    <property type="evidence" value="ECO:0007669"/>
    <property type="project" value="UniProtKB-SubCell"/>
</dbReference>
<evidence type="ECO:0000256" key="4">
    <source>
        <dbReference type="ARBA" id="ARBA00022737"/>
    </source>
</evidence>
<comment type="similarity">
    <text evidence="2">Belongs to the plakin or cytolinker family.</text>
</comment>
<dbReference type="Gene3D" id="3.30.160.780">
    <property type="match status" value="1"/>
</dbReference>
<feature type="compositionally biased region" description="Polar residues" evidence="8">
    <location>
        <begin position="1842"/>
        <end position="1854"/>
    </location>
</feature>
<dbReference type="GO" id="GO:0005882">
    <property type="term" value="C:intermediate filament"/>
    <property type="evidence" value="ECO:0007669"/>
    <property type="project" value="TreeGrafter"/>
</dbReference>
<evidence type="ECO:0000256" key="6">
    <source>
        <dbReference type="ARBA" id="ARBA00023054"/>
    </source>
</evidence>
<dbReference type="InParanoid" id="A0A4W3GFJ7"/>
<dbReference type="GO" id="GO:0042060">
    <property type="term" value="P:wound healing"/>
    <property type="evidence" value="ECO:0007669"/>
    <property type="project" value="TreeGrafter"/>
</dbReference>
<dbReference type="SMART" id="SM00150">
    <property type="entry name" value="SPEC"/>
    <property type="match status" value="3"/>
</dbReference>
<dbReference type="Pfam" id="PF17902">
    <property type="entry name" value="SH3_10"/>
    <property type="match status" value="1"/>
</dbReference>
<keyword evidence="4" id="KW-0677">Repeat</keyword>
<evidence type="ECO:0000259" key="11">
    <source>
        <dbReference type="Pfam" id="PF26346"/>
    </source>
</evidence>
<dbReference type="Pfam" id="PF00681">
    <property type="entry name" value="Plectin"/>
    <property type="match status" value="3"/>
</dbReference>
<reference evidence="12" key="5">
    <citation type="submission" date="2025-09" db="UniProtKB">
        <authorList>
            <consortium name="Ensembl"/>
        </authorList>
    </citation>
    <scope>IDENTIFICATION</scope>
</reference>
<accession>A0A4W3GFJ7</accession>
<reference evidence="12" key="4">
    <citation type="submission" date="2025-08" db="UniProtKB">
        <authorList>
            <consortium name="Ensembl"/>
        </authorList>
    </citation>
    <scope>IDENTIFICATION</scope>
</reference>
<dbReference type="Gene3D" id="1.20.58.60">
    <property type="match status" value="4"/>
</dbReference>
<feature type="coiled-coil region" evidence="7">
    <location>
        <begin position="748"/>
        <end position="782"/>
    </location>
</feature>
<evidence type="ECO:0000313" key="13">
    <source>
        <dbReference type="Proteomes" id="UP000314986"/>
    </source>
</evidence>
<dbReference type="Proteomes" id="UP000314986">
    <property type="component" value="Unassembled WGS sequence"/>
</dbReference>
<dbReference type="SMART" id="SM00250">
    <property type="entry name" value="PLEC"/>
    <property type="match status" value="6"/>
</dbReference>
<dbReference type="InterPro" id="IPR035915">
    <property type="entry name" value="Plakin_repeat_sf"/>
</dbReference>
<dbReference type="InterPro" id="IPR018159">
    <property type="entry name" value="Spectrin/alpha-actinin"/>
</dbReference>
<dbReference type="Pfam" id="PF21097">
    <property type="entry name" value="SR_plectin_7"/>
    <property type="match status" value="1"/>
</dbReference>
<feature type="region of interest" description="Disordered" evidence="8">
    <location>
        <begin position="1834"/>
        <end position="1854"/>
    </location>
</feature>
<dbReference type="GO" id="GO:0045104">
    <property type="term" value="P:intermediate filament cytoskeleton organization"/>
    <property type="evidence" value="ECO:0007669"/>
    <property type="project" value="InterPro"/>
</dbReference>
<evidence type="ECO:0000256" key="2">
    <source>
        <dbReference type="ARBA" id="ARBA00009109"/>
    </source>
</evidence>
<feature type="compositionally biased region" description="Polar residues" evidence="8">
    <location>
        <begin position="1444"/>
        <end position="1454"/>
    </location>
</feature>
<feature type="domain" description="Periplakin-like plectin repeat" evidence="11">
    <location>
        <begin position="800"/>
        <end position="964"/>
    </location>
</feature>
<evidence type="ECO:0000259" key="10">
    <source>
        <dbReference type="Pfam" id="PF23160"/>
    </source>
</evidence>
<feature type="domain" description="Periplakin-like plectin repeat" evidence="11">
    <location>
        <begin position="1258"/>
        <end position="1406"/>
    </location>
</feature>
<feature type="coiled-coil region" evidence="7">
    <location>
        <begin position="577"/>
        <end position="604"/>
    </location>
</feature>
<feature type="coiled-coil region" evidence="7">
    <location>
        <begin position="633"/>
        <end position="667"/>
    </location>
</feature>
<feature type="compositionally biased region" description="Basic and acidic residues" evidence="8">
    <location>
        <begin position="1402"/>
        <end position="1427"/>
    </location>
</feature>
<dbReference type="InterPro" id="IPR001101">
    <property type="entry name" value="Plectin_repeat"/>
</dbReference>
<feature type="coiled-coil region" evidence="7">
    <location>
        <begin position="1104"/>
        <end position="1184"/>
    </location>
</feature>
<evidence type="ECO:0000256" key="8">
    <source>
        <dbReference type="SAM" id="MobiDB-lite"/>
    </source>
</evidence>
<dbReference type="InterPro" id="IPR058847">
    <property type="entry name" value="Plectin_PPL"/>
</dbReference>
<keyword evidence="5" id="KW-0965">Cell junction</keyword>
<reference evidence="13" key="2">
    <citation type="journal article" date="2007" name="PLoS Biol.">
        <title>Survey sequencing and comparative analysis of the elephant shark (Callorhinchus milii) genome.</title>
        <authorList>
            <person name="Venkatesh B."/>
            <person name="Kirkness E.F."/>
            <person name="Loh Y.H."/>
            <person name="Halpern A.L."/>
            <person name="Lee A.P."/>
            <person name="Johnson J."/>
            <person name="Dandona N."/>
            <person name="Viswanathan L.D."/>
            <person name="Tay A."/>
            <person name="Venter J.C."/>
            <person name="Strausberg R.L."/>
            <person name="Brenner S."/>
        </authorList>
    </citation>
    <scope>NUCLEOTIDE SEQUENCE [LARGE SCALE GENOMIC DNA]</scope>
</reference>
<feature type="coiled-coil region" evidence="7">
    <location>
        <begin position="1037"/>
        <end position="1078"/>
    </location>
</feature>
<dbReference type="SUPFAM" id="SSF75399">
    <property type="entry name" value="Plakin repeat"/>
    <property type="match status" value="2"/>
</dbReference>
<dbReference type="Pfam" id="PF26346">
    <property type="entry name" value="Plectin_PPL"/>
    <property type="match status" value="3"/>
</dbReference>
<name>A0A4W3GFJ7_CALMI</name>
<dbReference type="Pfam" id="PF23160">
    <property type="entry name" value="Spectrin_1st_PEPL"/>
    <property type="match status" value="1"/>
</dbReference>
<dbReference type="PANTHER" id="PTHR23169:SF7">
    <property type="entry name" value="ENVOPLAKIN"/>
    <property type="match status" value="1"/>
</dbReference>
<evidence type="ECO:0000259" key="9">
    <source>
        <dbReference type="Pfam" id="PF17902"/>
    </source>
</evidence>
<evidence type="ECO:0000256" key="3">
    <source>
        <dbReference type="ARBA" id="ARBA00022553"/>
    </source>
</evidence>
<feature type="domain" description="Periplakin/Envoplakin N-terminal" evidence="10">
    <location>
        <begin position="8"/>
        <end position="100"/>
    </location>
</feature>
<keyword evidence="13" id="KW-1185">Reference proteome</keyword>
<feature type="domain" description="Desmoplakin SH3" evidence="9">
    <location>
        <begin position="322"/>
        <end position="377"/>
    </location>
</feature>
<dbReference type="Gene3D" id="3.90.1290.10">
    <property type="entry name" value="Plakin repeat"/>
    <property type="match status" value="1"/>
</dbReference>
<keyword evidence="3" id="KW-0597">Phosphoprotein</keyword>
<dbReference type="SUPFAM" id="SSF46966">
    <property type="entry name" value="Spectrin repeat"/>
    <property type="match status" value="2"/>
</dbReference>
<dbReference type="InterPro" id="IPR043197">
    <property type="entry name" value="Plakin"/>
</dbReference>
<dbReference type="InterPro" id="IPR041615">
    <property type="entry name" value="Desmoplakin_SH3"/>
</dbReference>
<evidence type="ECO:0000256" key="7">
    <source>
        <dbReference type="SAM" id="Coils"/>
    </source>
</evidence>
<dbReference type="GeneTree" id="ENSGT00940000153578"/>
<feature type="coiled-coil region" evidence="7">
    <location>
        <begin position="1222"/>
        <end position="1270"/>
    </location>
</feature>
<dbReference type="FunFam" id="3.90.1290.10:FF:000002">
    <property type="entry name" value="Plectin a"/>
    <property type="match status" value="1"/>
</dbReference>
<sequence>MLLLISRLQSNGDQVEHDILSTENKLQADKMYLAQKKPFRHQEVIKDSLSRSEELLRDMFMDADKVGRLKHPQSKEIENDVKKMHERWAKQCSEYRDMYEKLELPKDDSSVDWPRILEQKQISAGQYGPQLPELEKQIGEHNILSRELESYGPKINSKSDQAKKRKQELNTVYDYIQGCSKQLMFLNEQEEKIQKLDWSDRMMNPEEVRRQYESFKKNGLLEEEDNVNKIQENGNRLIELKHPGSPAHKEAVRNDWQQFLNLCICQEAHLKNVEDYRKVTEKWGGGRERAPLLSLATTRWAVLLNQLFRSLDITLRLGQVMPLKSRRTPVSKPMPVSSEINRGEKLVLRNNNDNDNWVVATNNGQTKKAPGVCFSIPPPDPEALAQVNRSVRAISASLSSSAPCFSPALSFALLTGLTSLSLSLSGASDTVEKHCKELLPKLDKINADIDRTEKALTNQLHTPVNRTAAPQDLNDRLKDQQHISNKLQDIGRAKEAAQRDCEAILAKKPTSSSVPLLSDKLNKMKNNYKDSELTVLFSRTNAQLKLESDIKKVDDVLKPYELNLAEEMVVPASPNAIQDRQAELQRLKQNLDNDQDSVQTLNQSLKKTDQSCKALQLNFQEFCPDFKSQQADVQHLNTRYNNIRDQLERREAMIENADSKYNNLKSSEQNLNSFMKSLPVNQLNPMDSLRDTENKLRSQEVGTCPGCRNSKPEEQSESSYFCSSLKQEDSPISQTVQNNKALFATRNMNDLKEEMIKEAEKIRLAEADLKEQKEELQMLKIQRPVDMKQEKEVVDFYRDPKTETDLNTLRNKIHEERKKRQNTEMDKNGLVKKLRNLEDKQNSIVPNLLIKEVTRLEKDPLLDVEAENLRNDINMCNRETQLTEGELDHLKRQISNLEKTPVNVVEKVVVVEKVKVEKDPEMLRASRNLQNQIDEEDQKRQTITNNIRSVADEIDSLEHKIRKITPKVIIKEIQKIEKDPELQKESSKLRKWCEDERQNNALLSSDLNDLQKAYNIVNEKKLKVEVKEIVRENFRVAPETEKEIVDLKKEIQELLKRKSQLEIELTLLKGDLNVLKDQQPHIEYKEIVNEVEKLQKTPEMLNQIDHLNNELNKLSDTSKRIKENINDLKDERDDWRKRRNKVETKVVTKDVVKYLNDPILEKEAESLRKEVRDESQKRRDLESLVFDLQQKYLLIERQKPKEKTVVQETVRLQKDPKIIREHDNLGKNLDDERRLRRNLDREVQNLKALLKEKEAEINLEEERSKKLQSLHELNRIKDRIYELETAPPPVEERIVTEEVLKIEKDPLIEKACLSYRRELEDEKNKIVDLEQEKKRVEFEVDLLHREKSQEKTIYKEVVRVTKDKALEEERSRARDQYNKEKNSRLDVLEEIRRLKERLQKLDDMKRTHSREEAELKKMRDANLHEKDALEDELKDLENEKEQKTSQQLNESKLMSRQHEKEKEKRNQLGNEVTALERDIIKENDKLHDREYTVRDLQSQINREEARHRDTQLRETNLSTKITILDSETGKDLSPYEAYKRNLIDREQYIQLQELECDWEEISTLGPSGVTSVLRDKKSGKHYSIEDALKNRKITKEELYLYREGKIPISEFALLVAGEDKPKTLQRPALKQTDYTPHIERDKFPIAGVYDTMTNSKLSINSGLNRKLIDPLTAQKILEAQAATGGIIDVGTRERFSVSQAVDKGLIDRGHMQRLLNAQKAFTGVEDPMTGERLPVGLALKNGWLPAETALRYLEAQHLTGGLVDPNKSGRVSIRDALQNGMIDSNTARMLQEESNYVKDLIDPMTNERIHYREMMERCQKDELSGLLLIPAASSEQKDCRWSSRSIPRTARTAQ</sequence>
<dbReference type="GO" id="GO:0005198">
    <property type="term" value="F:structural molecule activity"/>
    <property type="evidence" value="ECO:0007669"/>
    <property type="project" value="TreeGrafter"/>
</dbReference>
<proteinExistence type="inferred from homology"/>
<evidence type="ECO:0000256" key="5">
    <source>
        <dbReference type="ARBA" id="ARBA00022949"/>
    </source>
</evidence>
<dbReference type="GO" id="GO:0005737">
    <property type="term" value="C:cytoplasm"/>
    <property type="evidence" value="ECO:0007669"/>
    <property type="project" value="TreeGrafter"/>
</dbReference>
<reference evidence="13" key="3">
    <citation type="journal article" date="2014" name="Nature">
        <title>Elephant shark genome provides unique insights into gnathostome evolution.</title>
        <authorList>
            <consortium name="International Elephant Shark Genome Sequencing Consortium"/>
            <person name="Venkatesh B."/>
            <person name="Lee A.P."/>
            <person name="Ravi V."/>
            <person name="Maurya A.K."/>
            <person name="Lian M.M."/>
            <person name="Swann J.B."/>
            <person name="Ohta Y."/>
            <person name="Flajnik M.F."/>
            <person name="Sutoh Y."/>
            <person name="Kasahara M."/>
            <person name="Hoon S."/>
            <person name="Gangu V."/>
            <person name="Roy S.W."/>
            <person name="Irimia M."/>
            <person name="Korzh V."/>
            <person name="Kondrychyn I."/>
            <person name="Lim Z.W."/>
            <person name="Tay B.H."/>
            <person name="Tohari S."/>
            <person name="Kong K.W."/>
            <person name="Ho S."/>
            <person name="Lorente-Galdos B."/>
            <person name="Quilez J."/>
            <person name="Marques-Bonet T."/>
            <person name="Raney B.J."/>
            <person name="Ingham P.W."/>
            <person name="Tay A."/>
            <person name="Hillier L.W."/>
            <person name="Minx P."/>
            <person name="Boehm T."/>
            <person name="Wilson R.K."/>
            <person name="Brenner S."/>
            <person name="Warren W.C."/>
        </authorList>
    </citation>
    <scope>NUCLEOTIDE SEQUENCE [LARGE SCALE GENOMIC DNA]</scope>
</reference>
<feature type="coiled-coil region" evidence="7">
    <location>
        <begin position="926"/>
        <end position="960"/>
    </location>
</feature>
<evidence type="ECO:0000313" key="12">
    <source>
        <dbReference type="Ensembl" id="ENSCMIP00000002146.1"/>
    </source>
</evidence>
<organism evidence="12 13">
    <name type="scientific">Callorhinchus milii</name>
    <name type="common">Ghost shark</name>
    <dbReference type="NCBI Taxonomy" id="7868"/>
    <lineage>
        <taxon>Eukaryota</taxon>
        <taxon>Metazoa</taxon>
        <taxon>Chordata</taxon>
        <taxon>Craniata</taxon>
        <taxon>Vertebrata</taxon>
        <taxon>Chondrichthyes</taxon>
        <taxon>Holocephali</taxon>
        <taxon>Chimaeriformes</taxon>
        <taxon>Callorhinchidae</taxon>
        <taxon>Callorhinchus</taxon>
    </lineage>
</organism>
<protein>
    <submittedName>
        <fullName evidence="12">Envoplakin a</fullName>
    </submittedName>
</protein>
<dbReference type="Gene3D" id="2.30.30.40">
    <property type="entry name" value="SH3 Domains"/>
    <property type="match status" value="1"/>
</dbReference>
<dbReference type="PANTHER" id="PTHR23169">
    <property type="entry name" value="ENVOPLAKIN"/>
    <property type="match status" value="1"/>
</dbReference>
<feature type="coiled-coil region" evidence="7">
    <location>
        <begin position="806"/>
        <end position="840"/>
    </location>
</feature>
<keyword evidence="6 7" id="KW-0175">Coiled coil</keyword>
<reference evidence="13" key="1">
    <citation type="journal article" date="2006" name="Science">
        <title>Ancient noncoding elements conserved in the human genome.</title>
        <authorList>
            <person name="Venkatesh B."/>
            <person name="Kirkness E.F."/>
            <person name="Loh Y.H."/>
            <person name="Halpern A.L."/>
            <person name="Lee A.P."/>
            <person name="Johnson J."/>
            <person name="Dandona N."/>
            <person name="Viswanathan L.D."/>
            <person name="Tay A."/>
            <person name="Venter J.C."/>
            <person name="Strausberg R.L."/>
            <person name="Brenner S."/>
        </authorList>
    </citation>
    <scope>NUCLEOTIDE SEQUENCE [LARGE SCALE GENOMIC DNA]</scope>
</reference>
<dbReference type="Ensembl" id="ENSCMIT00000002227.1">
    <property type="protein sequence ID" value="ENSCMIP00000002146.1"/>
    <property type="gene ID" value="ENSCMIG00000001300.1"/>
</dbReference>
<feature type="domain" description="Periplakin-like plectin repeat" evidence="11">
    <location>
        <begin position="1038"/>
        <end position="1202"/>
    </location>
</feature>
<evidence type="ECO:0000256" key="1">
    <source>
        <dbReference type="ARBA" id="ARBA00004282"/>
    </source>
</evidence>
<comment type="subcellular location">
    <subcellularLocation>
        <location evidence="1">Cell junction</location>
    </subcellularLocation>
</comment>
<gene>
    <name evidence="12" type="primary">evpla</name>
</gene>